<gene>
    <name evidence="2" type="ORF">PTTG_30029</name>
</gene>
<name>A0A180G182_PUCT1</name>
<evidence type="ECO:0000313" key="4">
    <source>
        <dbReference type="Proteomes" id="UP000005240"/>
    </source>
</evidence>
<evidence type="ECO:0000259" key="1">
    <source>
        <dbReference type="PROSITE" id="PS50013"/>
    </source>
</evidence>
<dbReference type="Gene3D" id="2.40.50.40">
    <property type="match status" value="1"/>
</dbReference>
<dbReference type="InterPro" id="IPR000953">
    <property type="entry name" value="Chromo/chromo_shadow_dom"/>
</dbReference>
<reference evidence="3" key="4">
    <citation type="submission" date="2025-05" db="UniProtKB">
        <authorList>
            <consortium name="EnsemblFungi"/>
        </authorList>
    </citation>
    <scope>IDENTIFICATION</scope>
    <source>
        <strain evidence="3">isolate 1-1 / race 1 (BBBD)</strain>
    </source>
</reference>
<evidence type="ECO:0000313" key="3">
    <source>
        <dbReference type="EnsemblFungi" id="PTTG_30029-t43_1-p1"/>
    </source>
</evidence>
<sequence length="103" mass="12314">GFHPVFHVLVLRKHKPEEIAHQQRQTPEPVTVEGEEKWEVNGILESWRRGRKTQYLVIWRVFEPAENSWEPEANLKNSVNLLAEFNSKFLEAAARPWRMQRRK</sequence>
<dbReference type="Proteomes" id="UP000005240">
    <property type="component" value="Unassembled WGS sequence"/>
</dbReference>
<organism evidence="2">
    <name type="scientific">Puccinia triticina (isolate 1-1 / race 1 (BBBD))</name>
    <name type="common">Brown leaf rust fungus</name>
    <dbReference type="NCBI Taxonomy" id="630390"/>
    <lineage>
        <taxon>Eukaryota</taxon>
        <taxon>Fungi</taxon>
        <taxon>Dikarya</taxon>
        <taxon>Basidiomycota</taxon>
        <taxon>Pucciniomycotina</taxon>
        <taxon>Pucciniomycetes</taxon>
        <taxon>Pucciniales</taxon>
        <taxon>Pucciniaceae</taxon>
        <taxon>Puccinia</taxon>
    </lineage>
</organism>
<dbReference type="CDD" id="cd00024">
    <property type="entry name" value="CD_CSD"/>
    <property type="match status" value="1"/>
</dbReference>
<dbReference type="PROSITE" id="PS50013">
    <property type="entry name" value="CHROMO_2"/>
    <property type="match status" value="1"/>
</dbReference>
<reference evidence="2" key="1">
    <citation type="submission" date="2009-11" db="EMBL/GenBank/DDBJ databases">
        <authorList>
            <consortium name="The Broad Institute Genome Sequencing Platform"/>
            <person name="Ward D."/>
            <person name="Feldgarden M."/>
            <person name="Earl A."/>
            <person name="Young S.K."/>
            <person name="Zeng Q."/>
            <person name="Koehrsen M."/>
            <person name="Alvarado L."/>
            <person name="Berlin A."/>
            <person name="Bochicchio J."/>
            <person name="Borenstein D."/>
            <person name="Chapman S.B."/>
            <person name="Chen Z."/>
            <person name="Engels R."/>
            <person name="Freedman E."/>
            <person name="Gellesch M."/>
            <person name="Goldberg J."/>
            <person name="Griggs A."/>
            <person name="Gujja S."/>
            <person name="Heilman E."/>
            <person name="Heiman D."/>
            <person name="Hepburn T."/>
            <person name="Howarth C."/>
            <person name="Jen D."/>
            <person name="Larson L."/>
            <person name="Lewis B."/>
            <person name="Mehta T."/>
            <person name="Park D."/>
            <person name="Pearson M."/>
            <person name="Roberts A."/>
            <person name="Saif S."/>
            <person name="Shea T."/>
            <person name="Shenoy N."/>
            <person name="Sisk P."/>
            <person name="Stolte C."/>
            <person name="Sykes S."/>
            <person name="Thomson T."/>
            <person name="Walk T."/>
            <person name="White J."/>
            <person name="Yandava C."/>
            <person name="Izard J."/>
            <person name="Baranova O.V."/>
            <person name="Blanton J.M."/>
            <person name="Tanner A.C."/>
            <person name="Dewhirst F.E."/>
            <person name="Haas B."/>
            <person name="Nusbaum C."/>
            <person name="Birren B."/>
        </authorList>
    </citation>
    <scope>NUCLEOTIDE SEQUENCE [LARGE SCALE GENOMIC DNA]</scope>
    <source>
        <strain evidence="2">1-1 BBBD Race 1</strain>
    </source>
</reference>
<dbReference type="GO" id="GO:0006338">
    <property type="term" value="P:chromatin remodeling"/>
    <property type="evidence" value="ECO:0007669"/>
    <property type="project" value="UniProtKB-ARBA"/>
</dbReference>
<protein>
    <submittedName>
        <fullName evidence="3">Chromo domain-containing protein</fullName>
    </submittedName>
</protein>
<dbReference type="SUPFAM" id="SSF54160">
    <property type="entry name" value="Chromo domain-like"/>
    <property type="match status" value="1"/>
</dbReference>
<dbReference type="AlphaFoldDB" id="A0A180G182"/>
<keyword evidence="4" id="KW-1185">Reference proteome</keyword>
<dbReference type="InterPro" id="IPR023780">
    <property type="entry name" value="Chromo_domain"/>
</dbReference>
<dbReference type="OrthoDB" id="2447764at2759"/>
<reference evidence="2" key="2">
    <citation type="submission" date="2016-05" db="EMBL/GenBank/DDBJ databases">
        <title>Comparative analysis highlights variable genome content of wheat rusts and divergence of the mating loci.</title>
        <authorList>
            <person name="Cuomo C.A."/>
            <person name="Bakkeren G."/>
            <person name="Szabo L."/>
            <person name="Khalil H."/>
            <person name="Joly D."/>
            <person name="Goldberg J."/>
            <person name="Young S."/>
            <person name="Zeng Q."/>
            <person name="Fellers J."/>
        </authorList>
    </citation>
    <scope>NUCLEOTIDE SEQUENCE [LARGE SCALE GENOMIC DNA]</scope>
    <source>
        <strain evidence="2">1-1 BBBD Race 1</strain>
    </source>
</reference>
<feature type="domain" description="Chromo" evidence="1">
    <location>
        <begin position="38"/>
        <end position="97"/>
    </location>
</feature>
<dbReference type="Pfam" id="PF00385">
    <property type="entry name" value="Chromo"/>
    <property type="match status" value="1"/>
</dbReference>
<proteinExistence type="predicted"/>
<dbReference type="EnsemblFungi" id="PTTG_30029-t43_1">
    <property type="protein sequence ID" value="PTTG_30029-t43_1-p1"/>
    <property type="gene ID" value="PTTG_30029"/>
</dbReference>
<reference evidence="3 4" key="3">
    <citation type="journal article" date="2017" name="G3 (Bethesda)">
        <title>Comparative analysis highlights variable genome content of wheat rusts and divergence of the mating loci.</title>
        <authorList>
            <person name="Cuomo C.A."/>
            <person name="Bakkeren G."/>
            <person name="Khalil H.B."/>
            <person name="Panwar V."/>
            <person name="Joly D."/>
            <person name="Linning R."/>
            <person name="Sakthikumar S."/>
            <person name="Song X."/>
            <person name="Adiconis X."/>
            <person name="Fan L."/>
            <person name="Goldberg J.M."/>
            <person name="Levin J.Z."/>
            <person name="Young S."/>
            <person name="Zeng Q."/>
            <person name="Anikster Y."/>
            <person name="Bruce M."/>
            <person name="Wang M."/>
            <person name="Yin C."/>
            <person name="McCallum B."/>
            <person name="Szabo L.J."/>
            <person name="Hulbert S."/>
            <person name="Chen X."/>
            <person name="Fellers J.P."/>
        </authorList>
    </citation>
    <scope>NUCLEOTIDE SEQUENCE</scope>
    <source>
        <strain evidence="4">Isolate 1-1 / race 1 (BBBD)</strain>
        <strain evidence="3">isolate 1-1 / race 1 (BBBD)</strain>
    </source>
</reference>
<evidence type="ECO:0000313" key="2">
    <source>
        <dbReference type="EMBL" id="OAV86202.1"/>
    </source>
</evidence>
<accession>A0A180G182</accession>
<feature type="non-terminal residue" evidence="2">
    <location>
        <position position="1"/>
    </location>
</feature>
<dbReference type="EMBL" id="ADAS02001487">
    <property type="protein sequence ID" value="OAV86202.1"/>
    <property type="molecule type" value="Genomic_DNA"/>
</dbReference>
<dbReference type="InterPro" id="IPR016197">
    <property type="entry name" value="Chromo-like_dom_sf"/>
</dbReference>
<dbReference type="SMART" id="SM00298">
    <property type="entry name" value="CHROMO"/>
    <property type="match status" value="1"/>
</dbReference>
<dbReference type="STRING" id="630390.A0A180G182"/>
<dbReference type="VEuPathDB" id="FungiDB:PTTG_30029"/>